<dbReference type="Proteomes" id="UP000682892">
    <property type="component" value="Unassembled WGS sequence"/>
</dbReference>
<dbReference type="OrthoDB" id="2408655at2759"/>
<dbReference type="Pfam" id="PF15328">
    <property type="entry name" value="GCOM2"/>
    <property type="match status" value="1"/>
</dbReference>
<protein>
    <submittedName>
        <fullName evidence="2">AAEL011399-PA</fullName>
    </submittedName>
</protein>
<feature type="region of interest" description="Disordered" evidence="1">
    <location>
        <begin position="1"/>
        <end position="20"/>
    </location>
</feature>
<dbReference type="GO" id="GO:0006368">
    <property type="term" value="P:transcription elongation by RNA polymerase II"/>
    <property type="evidence" value="ECO:0007669"/>
    <property type="project" value="InterPro"/>
</dbReference>
<accession>A0A1S4FT39</accession>
<gene>
    <name evidence="2" type="ORF">AaeL_AAEL011399</name>
</gene>
<reference evidence="2" key="2">
    <citation type="journal article" date="2007" name="Science">
        <title>Genome sequence of Aedes aegypti, a major arbovirus vector.</title>
        <authorList>
            <person name="Nene V."/>
            <person name="Wortman J.R."/>
            <person name="Lawson D."/>
            <person name="Haas B."/>
            <person name="Kodira C."/>
            <person name="Tu Z.J."/>
            <person name="Loftus B."/>
            <person name="Xi Z."/>
            <person name="Megy K."/>
            <person name="Grabherr M."/>
            <person name="Ren Q."/>
            <person name="Zdobnov E.M."/>
            <person name="Lobo N.F."/>
            <person name="Campbell K.S."/>
            <person name="Brown S.E."/>
            <person name="Bonaldo M.F."/>
            <person name="Zhu J."/>
            <person name="Sinkins S.P."/>
            <person name="Hogenkamp D.G."/>
            <person name="Amedeo P."/>
            <person name="Arensburger P."/>
            <person name="Atkinson P.W."/>
            <person name="Bidwell S."/>
            <person name="Biedler J."/>
            <person name="Birney E."/>
            <person name="Bruggner R.V."/>
            <person name="Costas J."/>
            <person name="Coy M.R."/>
            <person name="Crabtree J."/>
            <person name="Crawford M."/>
            <person name="Debruyn B."/>
            <person name="Decaprio D."/>
            <person name="Eiglmeier K."/>
            <person name="Eisenstadt E."/>
            <person name="El-Dorry H."/>
            <person name="Gelbart W.M."/>
            <person name="Gomes S.L."/>
            <person name="Hammond M."/>
            <person name="Hannick L.I."/>
            <person name="Hogan J.R."/>
            <person name="Holmes M.H."/>
            <person name="Jaffe D."/>
            <person name="Johnston J.S."/>
            <person name="Kennedy R.C."/>
            <person name="Koo H."/>
            <person name="Kravitz S."/>
            <person name="Kriventseva E.V."/>
            <person name="Kulp D."/>
            <person name="Labutti K."/>
            <person name="Lee E."/>
            <person name="Li S."/>
            <person name="Lovin D.D."/>
            <person name="Mao C."/>
            <person name="Mauceli E."/>
            <person name="Menck C.F."/>
            <person name="Miller J.R."/>
            <person name="Montgomery P."/>
            <person name="Mori A."/>
            <person name="Nascimento A.L."/>
            <person name="Naveira H.F."/>
            <person name="Nusbaum C."/>
            <person name="O'leary S."/>
            <person name="Orvis J."/>
            <person name="Pertea M."/>
            <person name="Quesneville H."/>
            <person name="Reidenbach K.R."/>
            <person name="Rogers Y.H."/>
            <person name="Roth C.W."/>
            <person name="Schneider J.R."/>
            <person name="Schatz M."/>
            <person name="Shumway M."/>
            <person name="Stanke M."/>
            <person name="Stinson E.O."/>
            <person name="Tubio J.M."/>
            <person name="Vanzee J.P."/>
            <person name="Verjovski-Almeida S."/>
            <person name="Werner D."/>
            <person name="White O."/>
            <person name="Wyder S."/>
            <person name="Zeng Q."/>
            <person name="Zhao Q."/>
            <person name="Zhao Y."/>
            <person name="Hill C.A."/>
            <person name="Raikhel A.S."/>
            <person name="Soares M.B."/>
            <person name="Knudson D.L."/>
            <person name="Lee N.H."/>
            <person name="Galagan J."/>
            <person name="Salzberg S.L."/>
            <person name="Paulsen I.T."/>
            <person name="Dimopoulos G."/>
            <person name="Collins F.H."/>
            <person name="Birren B."/>
            <person name="Fraser-Liggett C.M."/>
            <person name="Severson D.W."/>
        </authorList>
    </citation>
    <scope>NUCLEOTIDE SEQUENCE [LARGE SCALE GENOMIC DNA]</scope>
    <source>
        <strain evidence="2">Liverpool</strain>
    </source>
</reference>
<dbReference type="EMBL" id="CH477760">
    <property type="protein sequence ID" value="EAT36522.1"/>
    <property type="molecule type" value="Genomic_DNA"/>
</dbReference>
<evidence type="ECO:0000256" key="1">
    <source>
        <dbReference type="SAM" id="MobiDB-lite"/>
    </source>
</evidence>
<reference evidence="2" key="1">
    <citation type="submission" date="2005-10" db="EMBL/GenBank/DDBJ databases">
        <authorList>
            <person name="Loftus B.J."/>
            <person name="Nene V.M."/>
            <person name="Hannick L.I."/>
            <person name="Bidwell S."/>
            <person name="Haas B."/>
            <person name="Amedeo P."/>
            <person name="Orvis J."/>
            <person name="Wortman J.R."/>
            <person name="White O.R."/>
            <person name="Salzberg S."/>
            <person name="Shumway M."/>
            <person name="Koo H."/>
            <person name="Zhao Y."/>
            <person name="Holmes M."/>
            <person name="Miller J."/>
            <person name="Schatz M."/>
            <person name="Pop M."/>
            <person name="Pai G."/>
            <person name="Utterback T."/>
            <person name="Rogers Y.-H."/>
            <person name="Kravitz S."/>
            <person name="Fraser C.M."/>
        </authorList>
    </citation>
    <scope>NUCLEOTIDE SEQUENCE</scope>
    <source>
        <strain evidence="2">Liverpool</strain>
    </source>
</reference>
<feature type="region of interest" description="Disordered" evidence="1">
    <location>
        <begin position="340"/>
        <end position="363"/>
    </location>
</feature>
<sequence length="363" mass="41291">MYKHPTLTKVPGDISRGNEKERQGYIQDITKLSKTELLDLKDRQELLLKNKARISKLPDKGARIERFYQQILQQLQVYDNVDRAAEMFSELNIASVGKLSLAKMEWSGKYNAGQDATDVVDSDDDFDEQNVDPLKILAQSTQLEKKIVLVKPEPTLVTQQDLEDIEQMKQDQLECASADLVEIDVQKSAGKLNNFFKQRMTGETTVPASNPVLDGHSILLCKKEANLSPKQKFLPFRTTKSDVHDPEKEKQRFLGHSKNWENTSATPPAITHSPAKVLSLEESIKLQEEKNVLIQKAQEQYAGERLQRRQEIKENVMSTIANDVMPGSSQFTTYRDVWESEEEMQEDDDDEANIPLPVDADES</sequence>
<organism evidence="2 3">
    <name type="scientific">Aedes aegypti</name>
    <name type="common">Yellowfever mosquito</name>
    <name type="synonym">Culex aegypti</name>
    <dbReference type="NCBI Taxonomy" id="7159"/>
    <lineage>
        <taxon>Eukaryota</taxon>
        <taxon>Metazoa</taxon>
        <taxon>Ecdysozoa</taxon>
        <taxon>Arthropoda</taxon>
        <taxon>Hexapoda</taxon>
        <taxon>Insecta</taxon>
        <taxon>Pterygota</taxon>
        <taxon>Neoptera</taxon>
        <taxon>Endopterygota</taxon>
        <taxon>Diptera</taxon>
        <taxon>Nematocera</taxon>
        <taxon>Culicoidea</taxon>
        <taxon>Culicidae</taxon>
        <taxon>Culicinae</taxon>
        <taxon>Aedini</taxon>
        <taxon>Aedes</taxon>
        <taxon>Stegomyia</taxon>
    </lineage>
</organism>
<feature type="compositionally biased region" description="Acidic residues" evidence="1">
    <location>
        <begin position="340"/>
        <end position="352"/>
    </location>
</feature>
<dbReference type="GO" id="GO:0005634">
    <property type="term" value="C:nucleus"/>
    <property type="evidence" value="ECO:0007669"/>
    <property type="project" value="InterPro"/>
</dbReference>
<reference evidence="2" key="3">
    <citation type="submission" date="2012-09" db="EMBL/GenBank/DDBJ databases">
        <authorList>
            <consortium name="VectorBase"/>
        </authorList>
    </citation>
    <scope>NUCLEOTIDE SEQUENCE</scope>
    <source>
        <strain evidence="2">Liverpool</strain>
    </source>
</reference>
<name>A0A1S4FT39_AEDAE</name>
<dbReference type="AlphaFoldDB" id="A0A1S4FT39"/>
<dbReference type="HOGENOM" id="CLU_063762_0_0_1"/>
<evidence type="ECO:0000313" key="2">
    <source>
        <dbReference type="EMBL" id="EAT36522.1"/>
    </source>
</evidence>
<dbReference type="InterPro" id="IPR026213">
    <property type="entry name" value="GRINL1"/>
</dbReference>
<dbReference type="PRINTS" id="PR02085">
    <property type="entry name" value="POLR2GRINL1"/>
</dbReference>
<dbReference type="PANTHER" id="PTHR23171">
    <property type="entry name" value="GDOWN1"/>
    <property type="match status" value="1"/>
</dbReference>
<dbReference type="KEGG" id="aag:5580159"/>
<dbReference type="CTD" id="81488"/>
<dbReference type="PANTHER" id="PTHR23171:SF13">
    <property type="entry name" value="DNA-DIRECTED RNA POLYMERASE II SUBUNIT GRINL1A"/>
    <property type="match status" value="1"/>
</dbReference>
<evidence type="ECO:0000313" key="3">
    <source>
        <dbReference type="Proteomes" id="UP000682892"/>
    </source>
</evidence>
<proteinExistence type="predicted"/>
<dbReference type="OMA" id="GIHYTVY"/>
<dbReference type="InterPro" id="IPR051375">
    <property type="entry name" value="Tuftelin_GRINL1A/MYZAP/CCD68"/>
</dbReference>
<dbReference type="GO" id="GO:0003711">
    <property type="term" value="F:transcription elongation factor activity"/>
    <property type="evidence" value="ECO:0007669"/>
    <property type="project" value="InterPro"/>
</dbReference>